<feature type="domain" description="DUF7708" evidence="1">
    <location>
        <begin position="84"/>
        <end position="206"/>
    </location>
</feature>
<organism evidence="2 3">
    <name type="scientific">Athelia psychrophila</name>
    <dbReference type="NCBI Taxonomy" id="1759441"/>
    <lineage>
        <taxon>Eukaryota</taxon>
        <taxon>Fungi</taxon>
        <taxon>Dikarya</taxon>
        <taxon>Basidiomycota</taxon>
        <taxon>Agaricomycotina</taxon>
        <taxon>Agaricomycetes</taxon>
        <taxon>Agaricomycetidae</taxon>
        <taxon>Atheliales</taxon>
        <taxon>Atheliaceae</taxon>
        <taxon>Athelia</taxon>
    </lineage>
</organism>
<name>A0A166W8V8_9AGAM</name>
<gene>
    <name evidence="2" type="ORF">FIBSPDRAFT_1036051</name>
</gene>
<protein>
    <recommendedName>
        <fullName evidence="1">DUF7708 domain-containing protein</fullName>
    </recommendedName>
</protein>
<dbReference type="AlphaFoldDB" id="A0A166W8V8"/>
<dbReference type="Pfam" id="PF24809">
    <property type="entry name" value="DUF7708"/>
    <property type="match status" value="1"/>
</dbReference>
<evidence type="ECO:0000313" key="2">
    <source>
        <dbReference type="EMBL" id="KZP33502.1"/>
    </source>
</evidence>
<evidence type="ECO:0000259" key="1">
    <source>
        <dbReference type="Pfam" id="PF24809"/>
    </source>
</evidence>
<keyword evidence="3" id="KW-1185">Reference proteome</keyword>
<sequence length="214" mass="23450">MSQNTPNLAGGSSSGSYDLQYIYRGAMDQLQSMRDAGQLSSADYNIITSTKPNEVLLPVDAAKAMSSETHLGASRIHASVDPLLQRLERFGEVMDKVMEFSPAVMGINILGIVWGSIRLMMMVAQDVSDAVDTVFEVLDVIRNNLPVLDVYIELFSASGIQLLKGPLVEIYKQLLLFGVQAAKLFNHSVLRTLAKSTSTSLMKQFQHQETPKGP</sequence>
<accession>A0A166W8V8</accession>
<dbReference type="InterPro" id="IPR056125">
    <property type="entry name" value="DUF7708"/>
</dbReference>
<reference evidence="2 3" key="1">
    <citation type="journal article" date="2016" name="Mol. Biol. Evol.">
        <title>Comparative Genomics of Early-Diverging Mushroom-Forming Fungi Provides Insights into the Origins of Lignocellulose Decay Capabilities.</title>
        <authorList>
            <person name="Nagy L.G."/>
            <person name="Riley R."/>
            <person name="Tritt A."/>
            <person name="Adam C."/>
            <person name="Daum C."/>
            <person name="Floudas D."/>
            <person name="Sun H."/>
            <person name="Yadav J.S."/>
            <person name="Pangilinan J."/>
            <person name="Larsson K.H."/>
            <person name="Matsuura K."/>
            <person name="Barry K."/>
            <person name="Labutti K."/>
            <person name="Kuo R."/>
            <person name="Ohm R.A."/>
            <person name="Bhattacharya S.S."/>
            <person name="Shirouzu T."/>
            <person name="Yoshinaga Y."/>
            <person name="Martin F.M."/>
            <person name="Grigoriev I.V."/>
            <person name="Hibbett D.S."/>
        </authorList>
    </citation>
    <scope>NUCLEOTIDE SEQUENCE [LARGE SCALE GENOMIC DNA]</scope>
    <source>
        <strain evidence="2 3">CBS 109695</strain>
    </source>
</reference>
<dbReference type="EMBL" id="KV417482">
    <property type="protein sequence ID" value="KZP33502.1"/>
    <property type="molecule type" value="Genomic_DNA"/>
</dbReference>
<dbReference type="OrthoDB" id="443402at2759"/>
<evidence type="ECO:0000313" key="3">
    <source>
        <dbReference type="Proteomes" id="UP000076532"/>
    </source>
</evidence>
<proteinExistence type="predicted"/>
<dbReference type="Proteomes" id="UP000076532">
    <property type="component" value="Unassembled WGS sequence"/>
</dbReference>